<sequence length="307" mass="34201">MIILGIETSHDDSSIAILEDGKVLNMWSISQIDIFKKYGGTIPEIASREHVKNIAILQNFLQEFIDLNKIDHIAYTSEPGLIGCLQVGFLFASALSIALNKPLIKINHLDGHFFSGAIDNKEIKYPSLGLIVSGGHSQIIYAKNKFDFQIVGETLDDAIGECYDKVSSRLNLGFPGGPIIDKIHASYKGKYLKLTKPKTSGEFDFSFSGIKTQVLNAFNNKKYESIEQIAASFQEVAINYLIEKFKLAIDKFKPESILLGGGVSANKYLREKFKDLHKNTIFPEIKYATDNGAMIAMCAYLRMKKIS</sequence>
<comment type="catalytic activity">
    <reaction evidence="6 7">
        <text>L-threonylcarbamoyladenylate + adenosine(37) in tRNA = N(6)-L-threonylcarbamoyladenosine(37) in tRNA + AMP + H(+)</text>
        <dbReference type="Rhea" id="RHEA:37059"/>
        <dbReference type="Rhea" id="RHEA-COMP:10162"/>
        <dbReference type="Rhea" id="RHEA-COMP:10163"/>
        <dbReference type="ChEBI" id="CHEBI:15378"/>
        <dbReference type="ChEBI" id="CHEBI:73682"/>
        <dbReference type="ChEBI" id="CHEBI:74411"/>
        <dbReference type="ChEBI" id="CHEBI:74418"/>
        <dbReference type="ChEBI" id="CHEBI:456215"/>
        <dbReference type="EC" id="2.3.1.234"/>
    </reaction>
</comment>
<dbReference type="NCBIfam" id="TIGR00329">
    <property type="entry name" value="gcp_kae1"/>
    <property type="match status" value="1"/>
</dbReference>
<dbReference type="GO" id="GO:0005737">
    <property type="term" value="C:cytoplasm"/>
    <property type="evidence" value="ECO:0007669"/>
    <property type="project" value="UniProtKB-SubCell"/>
</dbReference>
<dbReference type="SUPFAM" id="SSF53067">
    <property type="entry name" value="Actin-like ATPase domain"/>
    <property type="match status" value="1"/>
</dbReference>
<comment type="similarity">
    <text evidence="7">Belongs to the KAE1 / TsaD family.</text>
</comment>
<keyword evidence="2 7" id="KW-0819">tRNA processing</keyword>
<dbReference type="PRINTS" id="PR00789">
    <property type="entry name" value="OSIALOPTASE"/>
</dbReference>
<dbReference type="GO" id="GO:0002949">
    <property type="term" value="P:tRNA threonylcarbamoyladenosine modification"/>
    <property type="evidence" value="ECO:0007669"/>
    <property type="project" value="UniProtKB-UniRule"/>
</dbReference>
<feature type="binding site" evidence="7">
    <location>
        <begin position="131"/>
        <end position="135"/>
    </location>
    <ligand>
        <name>substrate</name>
    </ligand>
</feature>
<name>A0AAX3F287_MYCSY</name>
<keyword evidence="4 7" id="KW-0408">Iron</keyword>
<feature type="binding site" evidence="7">
    <location>
        <position position="108"/>
    </location>
    <ligand>
        <name>Fe cation</name>
        <dbReference type="ChEBI" id="CHEBI:24875"/>
    </ligand>
</feature>
<evidence type="ECO:0000313" key="10">
    <source>
        <dbReference type="Proteomes" id="UP001164481"/>
    </source>
</evidence>
<comment type="cofactor">
    <cofactor evidence="7">
        <name>Fe(2+)</name>
        <dbReference type="ChEBI" id="CHEBI:29033"/>
    </cofactor>
    <text evidence="7">Binds 1 Fe(2+) ion per subunit.</text>
</comment>
<keyword evidence="7" id="KW-0963">Cytoplasm</keyword>
<reference evidence="9" key="2">
    <citation type="submission" date="2022-11" db="EMBL/GenBank/DDBJ databases">
        <title>complete genomes of mycoplasma synoviae ZX313 strain and SD2 strain.</title>
        <authorList>
            <person name="Zhong Q."/>
        </authorList>
    </citation>
    <scope>NUCLEOTIDE SEQUENCE</scope>
    <source>
        <strain evidence="9">SD2</strain>
    </source>
</reference>
<reference evidence="9" key="1">
    <citation type="submission" date="2022-10" db="EMBL/GenBank/DDBJ databases">
        <authorList>
            <person name="Wei X."/>
        </authorList>
    </citation>
    <scope>NUCLEOTIDE SEQUENCE</scope>
    <source>
        <strain evidence="9">SD2</strain>
    </source>
</reference>
<dbReference type="GO" id="GO:0061711">
    <property type="term" value="F:tRNA N(6)-L-threonylcarbamoyladenine synthase activity"/>
    <property type="evidence" value="ECO:0007669"/>
    <property type="project" value="UniProtKB-EC"/>
</dbReference>
<dbReference type="GO" id="GO:0005506">
    <property type="term" value="F:iron ion binding"/>
    <property type="evidence" value="ECO:0007669"/>
    <property type="project" value="UniProtKB-UniRule"/>
</dbReference>
<dbReference type="NCBIfam" id="TIGR03723">
    <property type="entry name" value="T6A_TsaD_YgjD"/>
    <property type="match status" value="1"/>
</dbReference>
<feature type="binding site" evidence="7">
    <location>
        <position position="164"/>
    </location>
    <ligand>
        <name>substrate</name>
    </ligand>
</feature>
<feature type="domain" description="Gcp-like" evidence="8">
    <location>
        <begin position="23"/>
        <end position="296"/>
    </location>
</feature>
<gene>
    <name evidence="7 9" type="primary">tsaD</name>
    <name evidence="9" type="ORF">OIE46_00100</name>
</gene>
<evidence type="ECO:0000256" key="5">
    <source>
        <dbReference type="ARBA" id="ARBA00023315"/>
    </source>
</evidence>
<dbReference type="PANTHER" id="PTHR11735:SF6">
    <property type="entry name" value="TRNA N6-ADENOSINE THREONYLCARBAMOYLTRANSFERASE, MITOCHONDRIAL"/>
    <property type="match status" value="1"/>
</dbReference>
<feature type="binding site" evidence="7">
    <location>
        <position position="181"/>
    </location>
    <ligand>
        <name>substrate</name>
    </ligand>
</feature>
<keyword evidence="5 7" id="KW-0012">Acyltransferase</keyword>
<protein>
    <recommendedName>
        <fullName evidence="7">tRNA N6-adenosine threonylcarbamoyltransferase</fullName>
        <ecNumber evidence="7">2.3.1.234</ecNumber>
    </recommendedName>
    <alternativeName>
        <fullName evidence="7">N6-L-threonylcarbamoyladenine synthase</fullName>
        <shortName evidence="7">t(6)A synthase</shortName>
    </alternativeName>
    <alternativeName>
        <fullName evidence="7">t(6)A37 threonylcarbamoyladenosine biosynthesis protein TsaD</fullName>
    </alternativeName>
    <alternativeName>
        <fullName evidence="7">tRNA threonylcarbamoyladenosine biosynthesis protein TsaD</fullName>
    </alternativeName>
</protein>
<feature type="binding site" evidence="7">
    <location>
        <position position="112"/>
    </location>
    <ligand>
        <name>Fe cation</name>
        <dbReference type="ChEBI" id="CHEBI:24875"/>
    </ligand>
</feature>
<dbReference type="InterPro" id="IPR022450">
    <property type="entry name" value="TsaD"/>
</dbReference>
<evidence type="ECO:0000256" key="7">
    <source>
        <dbReference type="HAMAP-Rule" id="MF_01445"/>
    </source>
</evidence>
<keyword evidence="3 7" id="KW-0479">Metal-binding</keyword>
<dbReference type="Pfam" id="PF00814">
    <property type="entry name" value="TsaD"/>
    <property type="match status" value="1"/>
</dbReference>
<dbReference type="InterPro" id="IPR017861">
    <property type="entry name" value="KAE1/TsaD"/>
</dbReference>
<dbReference type="HAMAP" id="MF_01445">
    <property type="entry name" value="TsaD"/>
    <property type="match status" value="1"/>
</dbReference>
<dbReference type="InterPro" id="IPR000905">
    <property type="entry name" value="Gcp-like_dom"/>
</dbReference>
<evidence type="ECO:0000256" key="2">
    <source>
        <dbReference type="ARBA" id="ARBA00022694"/>
    </source>
</evidence>
<dbReference type="Gene3D" id="3.30.420.40">
    <property type="match status" value="2"/>
</dbReference>
<accession>A0AAX3F287</accession>
<evidence type="ECO:0000256" key="6">
    <source>
        <dbReference type="ARBA" id="ARBA00048117"/>
    </source>
</evidence>
<dbReference type="PANTHER" id="PTHR11735">
    <property type="entry name" value="TRNA N6-ADENOSINE THREONYLCARBAMOYLTRANSFERASE"/>
    <property type="match status" value="1"/>
</dbReference>
<evidence type="ECO:0000256" key="1">
    <source>
        <dbReference type="ARBA" id="ARBA00022679"/>
    </source>
</evidence>
<evidence type="ECO:0000256" key="4">
    <source>
        <dbReference type="ARBA" id="ARBA00023004"/>
    </source>
</evidence>
<dbReference type="EC" id="2.3.1.234" evidence="7"/>
<comment type="subcellular location">
    <subcellularLocation>
        <location evidence="7">Cytoplasm</location>
    </subcellularLocation>
</comment>
<comment type="function">
    <text evidence="7">Required for the formation of a threonylcarbamoyl group on adenosine at position 37 (t(6)A37) in tRNAs that read codons beginning with adenine. Is involved in the transfer of the threonylcarbamoyl moiety of threonylcarbamoyl-AMP (TC-AMP) to the N6 group of A37, together with TsaE and TsaB. TsaD likely plays a direct catalytic role in this reaction.</text>
</comment>
<dbReference type="Proteomes" id="UP001164481">
    <property type="component" value="Chromosome"/>
</dbReference>
<feature type="binding site" evidence="7">
    <location>
        <position position="290"/>
    </location>
    <ligand>
        <name>Fe cation</name>
        <dbReference type="ChEBI" id="CHEBI:24875"/>
    </ligand>
</feature>
<feature type="binding site" evidence="7">
    <location>
        <position position="177"/>
    </location>
    <ligand>
        <name>substrate</name>
    </ligand>
</feature>
<evidence type="ECO:0000259" key="8">
    <source>
        <dbReference type="Pfam" id="PF00814"/>
    </source>
</evidence>
<feature type="binding site" evidence="7">
    <location>
        <position position="266"/>
    </location>
    <ligand>
        <name>substrate</name>
    </ligand>
</feature>
<dbReference type="AlphaFoldDB" id="A0AAX3F287"/>
<proteinExistence type="inferred from homology"/>
<keyword evidence="1 7" id="KW-0808">Transferase</keyword>
<dbReference type="InterPro" id="IPR043129">
    <property type="entry name" value="ATPase_NBD"/>
</dbReference>
<dbReference type="EMBL" id="CP107525">
    <property type="protein sequence ID" value="UZW64490.1"/>
    <property type="molecule type" value="Genomic_DNA"/>
</dbReference>
<evidence type="ECO:0000256" key="3">
    <source>
        <dbReference type="ARBA" id="ARBA00022723"/>
    </source>
</evidence>
<dbReference type="RefSeq" id="WP_154221598.1">
    <property type="nucleotide sequence ID" value="NZ_CP034544.1"/>
</dbReference>
<organism evidence="9 10">
    <name type="scientific">Mycoplasmopsis synoviae</name>
    <name type="common">Mycoplasma synoviae</name>
    <dbReference type="NCBI Taxonomy" id="2109"/>
    <lineage>
        <taxon>Bacteria</taxon>
        <taxon>Bacillati</taxon>
        <taxon>Mycoplasmatota</taxon>
        <taxon>Mycoplasmoidales</taxon>
        <taxon>Metamycoplasmataceae</taxon>
        <taxon>Mycoplasmopsis</taxon>
    </lineage>
</organism>
<evidence type="ECO:0000313" key="9">
    <source>
        <dbReference type="EMBL" id="UZW64490.1"/>
    </source>
</evidence>